<proteinExistence type="predicted"/>
<evidence type="ECO:0000256" key="5">
    <source>
        <dbReference type="SAM" id="MobiDB-lite"/>
    </source>
</evidence>
<dbReference type="SUPFAM" id="SSF47095">
    <property type="entry name" value="HMG-box"/>
    <property type="match status" value="1"/>
</dbReference>
<dbReference type="AlphaFoldDB" id="A0A366RCD6"/>
<keyword evidence="4" id="KW-0539">Nucleus</keyword>
<dbReference type="GO" id="GO:0005634">
    <property type="term" value="C:nucleus"/>
    <property type="evidence" value="ECO:0007669"/>
    <property type="project" value="UniProtKB-UniRule"/>
</dbReference>
<evidence type="ECO:0000313" key="8">
    <source>
        <dbReference type="Proteomes" id="UP000253153"/>
    </source>
</evidence>
<organism evidence="7 8">
    <name type="scientific">Fusarium coffeatum</name>
    <dbReference type="NCBI Taxonomy" id="231269"/>
    <lineage>
        <taxon>Eukaryota</taxon>
        <taxon>Fungi</taxon>
        <taxon>Dikarya</taxon>
        <taxon>Ascomycota</taxon>
        <taxon>Pezizomycotina</taxon>
        <taxon>Sordariomycetes</taxon>
        <taxon>Hypocreomycetidae</taxon>
        <taxon>Hypocreales</taxon>
        <taxon>Nectriaceae</taxon>
        <taxon>Fusarium</taxon>
        <taxon>Fusarium incarnatum-equiseti species complex</taxon>
    </lineage>
</organism>
<accession>A0A366RCD6</accession>
<keyword evidence="2 4" id="KW-0238">DNA-binding</keyword>
<feature type="compositionally biased region" description="Basic residues" evidence="5">
    <location>
        <begin position="194"/>
        <end position="205"/>
    </location>
</feature>
<protein>
    <recommendedName>
        <fullName evidence="6">HMG box domain-containing protein</fullName>
    </recommendedName>
</protein>
<dbReference type="Gene3D" id="1.10.30.10">
    <property type="entry name" value="High mobility group box domain"/>
    <property type="match status" value="1"/>
</dbReference>
<dbReference type="InterPro" id="IPR036910">
    <property type="entry name" value="HMG_box_dom_sf"/>
</dbReference>
<dbReference type="InterPro" id="IPR009071">
    <property type="entry name" value="HMG_box_dom"/>
</dbReference>
<evidence type="ECO:0000256" key="2">
    <source>
        <dbReference type="ARBA" id="ARBA00023125"/>
    </source>
</evidence>
<comment type="caution">
    <text evidence="7">The sequence shown here is derived from an EMBL/GenBank/DDBJ whole genome shotgun (WGS) entry which is preliminary data.</text>
</comment>
<dbReference type="GO" id="GO:0000978">
    <property type="term" value="F:RNA polymerase II cis-regulatory region sequence-specific DNA binding"/>
    <property type="evidence" value="ECO:0007669"/>
    <property type="project" value="TreeGrafter"/>
</dbReference>
<dbReference type="PANTHER" id="PTHR10270:SF161">
    <property type="entry name" value="SEX-DETERMINING REGION Y PROTEIN"/>
    <property type="match status" value="1"/>
</dbReference>
<reference evidence="7 8" key="1">
    <citation type="submission" date="2018-06" db="EMBL/GenBank/DDBJ databases">
        <title>Fusarium incarnatum-equiseti species complex species 28.</title>
        <authorList>
            <person name="Gardiner D.M."/>
        </authorList>
    </citation>
    <scope>NUCLEOTIDE SEQUENCE [LARGE SCALE GENOMIC DNA]</scope>
    <source>
        <strain evidence="7 8">FIESC_28</strain>
    </source>
</reference>
<dbReference type="PANTHER" id="PTHR10270">
    <property type="entry name" value="SOX TRANSCRIPTION FACTOR"/>
    <property type="match status" value="1"/>
</dbReference>
<evidence type="ECO:0000256" key="1">
    <source>
        <dbReference type="ARBA" id="ARBA00023015"/>
    </source>
</evidence>
<dbReference type="InterPro" id="IPR050140">
    <property type="entry name" value="SRY-related_HMG-box_TF-like"/>
</dbReference>
<dbReference type="FunFam" id="1.10.30.10:FF:000041">
    <property type="entry name" value="HMG box family protein"/>
    <property type="match status" value="1"/>
</dbReference>
<dbReference type="Proteomes" id="UP000253153">
    <property type="component" value="Unassembled WGS sequence"/>
</dbReference>
<evidence type="ECO:0000259" key="6">
    <source>
        <dbReference type="PROSITE" id="PS50118"/>
    </source>
</evidence>
<keyword evidence="8" id="KW-1185">Reference proteome</keyword>
<feature type="domain" description="HMG box" evidence="6">
    <location>
        <begin position="124"/>
        <end position="192"/>
    </location>
</feature>
<dbReference type="SMART" id="SM00398">
    <property type="entry name" value="HMG"/>
    <property type="match status" value="1"/>
</dbReference>
<dbReference type="Pfam" id="PF00505">
    <property type="entry name" value="HMG_box"/>
    <property type="match status" value="1"/>
</dbReference>
<evidence type="ECO:0000256" key="4">
    <source>
        <dbReference type="PROSITE-ProRule" id="PRU00267"/>
    </source>
</evidence>
<gene>
    <name evidence="7" type="ORF">FIESC28_07515</name>
</gene>
<feature type="region of interest" description="Disordered" evidence="5">
    <location>
        <begin position="186"/>
        <end position="205"/>
    </location>
</feature>
<dbReference type="EMBL" id="QKXC01000161">
    <property type="protein sequence ID" value="RBR14817.1"/>
    <property type="molecule type" value="Genomic_DNA"/>
</dbReference>
<dbReference type="OrthoDB" id="6247875at2759"/>
<evidence type="ECO:0000256" key="3">
    <source>
        <dbReference type="ARBA" id="ARBA00023163"/>
    </source>
</evidence>
<keyword evidence="1" id="KW-0805">Transcription regulation</keyword>
<evidence type="ECO:0000313" key="7">
    <source>
        <dbReference type="EMBL" id="RBR14817.1"/>
    </source>
</evidence>
<dbReference type="CDD" id="cd01389">
    <property type="entry name" value="HMG-box_ROX1-like"/>
    <property type="match status" value="1"/>
</dbReference>
<dbReference type="GO" id="GO:0030154">
    <property type="term" value="P:cell differentiation"/>
    <property type="evidence" value="ECO:0007669"/>
    <property type="project" value="TreeGrafter"/>
</dbReference>
<dbReference type="GeneID" id="41996951"/>
<dbReference type="GO" id="GO:0001228">
    <property type="term" value="F:DNA-binding transcription activator activity, RNA polymerase II-specific"/>
    <property type="evidence" value="ECO:0007669"/>
    <property type="project" value="TreeGrafter"/>
</dbReference>
<dbReference type="PROSITE" id="PS50118">
    <property type="entry name" value="HMG_BOX_2"/>
    <property type="match status" value="1"/>
</dbReference>
<feature type="DNA-binding region" description="HMG box" evidence="4">
    <location>
        <begin position="124"/>
        <end position="192"/>
    </location>
</feature>
<sequence>MSTLVLMGPGSVHPQVYHTQWTSEHIDSVFQCLVPKEKQLRKLIDIPAELYEQMDQGAKAGLANLFMVEFGEPVLYARDNKKGCYYLGVPRDFLSDGGMLLNAQGAHEAIFLQRPELSVNRVHVPRPPNAYILYRKERHQIVKNKRPDITNNEISQILGRCWNMETSEVRLYYKKKADEIKEEHKRLHPDYQYRPRRPSERRRRQHPHTILISAHTSAPAPTQLGNLPQFSAPAQIVAPAQLAAAQQNIV</sequence>
<name>A0A366RCD6_9HYPO</name>
<dbReference type="RefSeq" id="XP_031014263.1">
    <property type="nucleotide sequence ID" value="XM_031161655.1"/>
</dbReference>
<keyword evidence="3" id="KW-0804">Transcription</keyword>